<comment type="caution">
    <text evidence="2">The sequence shown here is derived from an EMBL/GenBank/DDBJ whole genome shotgun (WGS) entry which is preliminary data.</text>
</comment>
<reference evidence="2 3" key="1">
    <citation type="submission" date="2019-12" db="EMBL/GenBank/DDBJ databases">
        <title>Chromosome-level assembly of the Caenorhabditis remanei genome.</title>
        <authorList>
            <person name="Teterina A.A."/>
            <person name="Willis J.H."/>
            <person name="Phillips P.C."/>
        </authorList>
    </citation>
    <scope>NUCLEOTIDE SEQUENCE [LARGE SCALE GENOMIC DNA]</scope>
    <source>
        <strain evidence="2 3">PX506</strain>
        <tissue evidence="2">Whole organism</tissue>
    </source>
</reference>
<feature type="transmembrane region" description="Helical" evidence="1">
    <location>
        <begin position="20"/>
        <end position="41"/>
    </location>
</feature>
<protein>
    <submittedName>
        <fullName evidence="2">Uncharacterized protein</fullName>
    </submittedName>
</protein>
<dbReference type="Proteomes" id="UP000483820">
    <property type="component" value="Chromosome IV"/>
</dbReference>
<evidence type="ECO:0000256" key="1">
    <source>
        <dbReference type="SAM" id="Phobius"/>
    </source>
</evidence>
<keyword evidence="1" id="KW-1133">Transmembrane helix</keyword>
<dbReference type="RefSeq" id="XP_053584174.1">
    <property type="nucleotide sequence ID" value="XM_053729402.1"/>
</dbReference>
<dbReference type="CTD" id="78775621"/>
<sequence>MNPANFANEISWPKVPSEPLPSLVSTILWVGGACIVGYGAYSVYKCCQSKADWGFFRANLEDRRQGQPLDPVQLPNYNATNQ</sequence>
<dbReference type="EMBL" id="WUAV01000004">
    <property type="protein sequence ID" value="KAF1756335.1"/>
    <property type="molecule type" value="Genomic_DNA"/>
</dbReference>
<dbReference type="GeneID" id="78775621"/>
<organism evidence="2 3">
    <name type="scientific">Caenorhabditis remanei</name>
    <name type="common">Caenorhabditis vulgaris</name>
    <dbReference type="NCBI Taxonomy" id="31234"/>
    <lineage>
        <taxon>Eukaryota</taxon>
        <taxon>Metazoa</taxon>
        <taxon>Ecdysozoa</taxon>
        <taxon>Nematoda</taxon>
        <taxon>Chromadorea</taxon>
        <taxon>Rhabditida</taxon>
        <taxon>Rhabditina</taxon>
        <taxon>Rhabditomorpha</taxon>
        <taxon>Rhabditoidea</taxon>
        <taxon>Rhabditidae</taxon>
        <taxon>Peloderinae</taxon>
        <taxon>Caenorhabditis</taxon>
    </lineage>
</organism>
<keyword evidence="1" id="KW-0812">Transmembrane</keyword>
<accession>A0A6A5GP65</accession>
<evidence type="ECO:0000313" key="3">
    <source>
        <dbReference type="Proteomes" id="UP000483820"/>
    </source>
</evidence>
<proteinExistence type="predicted"/>
<keyword evidence="1" id="KW-0472">Membrane</keyword>
<gene>
    <name evidence="2" type="ORF">GCK72_012788</name>
</gene>
<dbReference type="AlphaFoldDB" id="A0A6A5GP65"/>
<evidence type="ECO:0000313" key="2">
    <source>
        <dbReference type="EMBL" id="KAF1756335.1"/>
    </source>
</evidence>
<dbReference type="KEGG" id="crq:GCK72_012788"/>
<name>A0A6A5GP65_CAERE</name>